<evidence type="ECO:0000313" key="3">
    <source>
        <dbReference type="RefSeq" id="XP_013865718.1"/>
    </source>
</evidence>
<proteinExistence type="predicted"/>
<dbReference type="GeneID" id="106518845"/>
<dbReference type="InParanoid" id="A0A2I4BDA5"/>
<sequence>QPRVKAHRPDISKISQTRDHLIVFPGTPGEPQPRVKAHQSPSVQQHVQTAVLSPSPSSSSERRLASRSKSQLPVPSSRGQQTRAPAAVSNNNQSPVQTPPSSSSRRTKQVPSSSSNNNNRRNNMNDSSQSHRDIWILHRDLHESNNNQ</sequence>
<protein>
    <submittedName>
        <fullName evidence="3">BEACH domain-containing protein lvsA</fullName>
    </submittedName>
</protein>
<feature type="compositionally biased region" description="Low complexity" evidence="1">
    <location>
        <begin position="89"/>
        <end position="104"/>
    </location>
</feature>
<feature type="compositionally biased region" description="Basic and acidic residues" evidence="1">
    <location>
        <begin position="129"/>
        <end position="148"/>
    </location>
</feature>
<evidence type="ECO:0000256" key="1">
    <source>
        <dbReference type="SAM" id="MobiDB-lite"/>
    </source>
</evidence>
<dbReference type="KEGG" id="alim:106518845"/>
<gene>
    <name evidence="3" type="primary">LOC106518845</name>
</gene>
<dbReference type="STRING" id="52670.A0A2I4BDA5"/>
<evidence type="ECO:0000313" key="2">
    <source>
        <dbReference type="Proteomes" id="UP000192220"/>
    </source>
</evidence>
<feature type="compositionally biased region" description="Polar residues" evidence="1">
    <location>
        <begin position="39"/>
        <end position="51"/>
    </location>
</feature>
<accession>A0A2I4BDA5</accession>
<name>A0A2I4BDA5_AUSLI</name>
<feature type="region of interest" description="Disordered" evidence="1">
    <location>
        <begin position="1"/>
        <end position="148"/>
    </location>
</feature>
<dbReference type="AlphaFoldDB" id="A0A2I4BDA5"/>
<feature type="compositionally biased region" description="Low complexity" evidence="1">
    <location>
        <begin position="112"/>
        <end position="128"/>
    </location>
</feature>
<dbReference type="Proteomes" id="UP000192220">
    <property type="component" value="Unplaced"/>
</dbReference>
<organism evidence="2 3">
    <name type="scientific">Austrofundulus limnaeus</name>
    <name type="common">Annual killifish</name>
    <dbReference type="NCBI Taxonomy" id="52670"/>
    <lineage>
        <taxon>Eukaryota</taxon>
        <taxon>Metazoa</taxon>
        <taxon>Chordata</taxon>
        <taxon>Craniata</taxon>
        <taxon>Vertebrata</taxon>
        <taxon>Euteleostomi</taxon>
        <taxon>Actinopterygii</taxon>
        <taxon>Neopterygii</taxon>
        <taxon>Teleostei</taxon>
        <taxon>Neoteleostei</taxon>
        <taxon>Acanthomorphata</taxon>
        <taxon>Ovalentaria</taxon>
        <taxon>Atherinomorphae</taxon>
        <taxon>Cyprinodontiformes</taxon>
        <taxon>Rivulidae</taxon>
        <taxon>Austrofundulus</taxon>
    </lineage>
</organism>
<feature type="non-terminal residue" evidence="3">
    <location>
        <position position="1"/>
    </location>
</feature>
<feature type="compositionally biased region" description="Polar residues" evidence="1">
    <location>
        <begin position="71"/>
        <end position="83"/>
    </location>
</feature>
<feature type="compositionally biased region" description="Basic and acidic residues" evidence="1">
    <location>
        <begin position="7"/>
        <end position="21"/>
    </location>
</feature>
<dbReference type="RefSeq" id="XP_013865718.1">
    <property type="nucleotide sequence ID" value="XM_014010264.1"/>
</dbReference>
<reference evidence="3" key="1">
    <citation type="submission" date="2025-08" db="UniProtKB">
        <authorList>
            <consortium name="RefSeq"/>
        </authorList>
    </citation>
    <scope>IDENTIFICATION</scope>
</reference>
<keyword evidence="2" id="KW-1185">Reference proteome</keyword>